<comment type="caution">
    <text evidence="8">The sequence shown here is derived from an EMBL/GenBank/DDBJ whole genome shotgun (WGS) entry which is preliminary data.</text>
</comment>
<keyword evidence="2 5" id="KW-0812">Transmembrane</keyword>
<evidence type="ECO:0000256" key="6">
    <source>
        <dbReference type="SAM" id="Phobius"/>
    </source>
</evidence>
<reference evidence="8" key="1">
    <citation type="submission" date="2024-06" db="EMBL/GenBank/DDBJ databases">
        <authorList>
            <person name="Liu X."/>
            <person name="Lenzi L."/>
            <person name="Haldenby T S."/>
            <person name="Uol C."/>
        </authorList>
    </citation>
    <scope>NUCLEOTIDE SEQUENCE</scope>
</reference>
<accession>A0AAV2THT2</accession>
<gene>
    <name evidence="8" type="ORF">CDAUBV1_LOCUS10082</name>
</gene>
<protein>
    <recommendedName>
        <fullName evidence="7">MARVEL domain-containing protein</fullName>
    </recommendedName>
</protein>
<keyword evidence="4 5" id="KW-0472">Membrane</keyword>
<keyword evidence="3 6" id="KW-1133">Transmembrane helix</keyword>
<dbReference type="PANTHER" id="PTHR22776">
    <property type="entry name" value="MARVEL-CONTAINING POTENTIAL LIPID RAFT-ASSOCIATED PROTEIN"/>
    <property type="match status" value="1"/>
</dbReference>
<dbReference type="InterPro" id="IPR050578">
    <property type="entry name" value="MARVEL-CKLF_proteins"/>
</dbReference>
<dbReference type="PROSITE" id="PS51225">
    <property type="entry name" value="MARVEL"/>
    <property type="match status" value="1"/>
</dbReference>
<proteinExistence type="predicted"/>
<dbReference type="PANTHER" id="PTHR22776:SF49">
    <property type="entry name" value="MARVEL DOMAIN-CONTAINING PROTEIN"/>
    <property type="match status" value="1"/>
</dbReference>
<evidence type="ECO:0000256" key="2">
    <source>
        <dbReference type="ARBA" id="ARBA00022692"/>
    </source>
</evidence>
<evidence type="ECO:0000256" key="1">
    <source>
        <dbReference type="ARBA" id="ARBA00004141"/>
    </source>
</evidence>
<evidence type="ECO:0000313" key="8">
    <source>
        <dbReference type="EMBL" id="CAL5135978.1"/>
    </source>
</evidence>
<evidence type="ECO:0000256" key="5">
    <source>
        <dbReference type="PROSITE-ProRule" id="PRU00581"/>
    </source>
</evidence>
<organism evidence="8 9">
    <name type="scientific">Calicophoron daubneyi</name>
    <name type="common">Rumen fluke</name>
    <name type="synonym">Paramphistomum daubneyi</name>
    <dbReference type="NCBI Taxonomy" id="300641"/>
    <lineage>
        <taxon>Eukaryota</taxon>
        <taxon>Metazoa</taxon>
        <taxon>Spiralia</taxon>
        <taxon>Lophotrochozoa</taxon>
        <taxon>Platyhelminthes</taxon>
        <taxon>Trematoda</taxon>
        <taxon>Digenea</taxon>
        <taxon>Plagiorchiida</taxon>
        <taxon>Pronocephalata</taxon>
        <taxon>Paramphistomoidea</taxon>
        <taxon>Paramphistomidae</taxon>
        <taxon>Calicophoron</taxon>
    </lineage>
</organism>
<feature type="domain" description="MARVEL" evidence="7">
    <location>
        <begin position="36"/>
        <end position="161"/>
    </location>
</feature>
<sequence length="167" mass="18756">MDSERPKSPYIANACAESPLSNDRNTKRKLKYYENYVRTFPGIIRMLELAFMLVAFFLSSADKTSLSKGGSWLVVTTLLSLFVSFFFLLFHLFLAHRFWVAPWALIEFGVGVIICVFLFSGGVLSAAYSHHGASMIALTVILFLALAVYIVDGLIAFKILMAGRYYE</sequence>
<dbReference type="InterPro" id="IPR008253">
    <property type="entry name" value="Marvel"/>
</dbReference>
<evidence type="ECO:0000259" key="7">
    <source>
        <dbReference type="PROSITE" id="PS51225"/>
    </source>
</evidence>
<dbReference type="AlphaFoldDB" id="A0AAV2THT2"/>
<feature type="transmembrane region" description="Helical" evidence="6">
    <location>
        <begin position="36"/>
        <end position="58"/>
    </location>
</feature>
<dbReference type="Pfam" id="PF01284">
    <property type="entry name" value="MARVEL"/>
    <property type="match status" value="1"/>
</dbReference>
<dbReference type="GO" id="GO:0016020">
    <property type="term" value="C:membrane"/>
    <property type="evidence" value="ECO:0007669"/>
    <property type="project" value="UniProtKB-SubCell"/>
</dbReference>
<evidence type="ECO:0000256" key="4">
    <source>
        <dbReference type="ARBA" id="ARBA00023136"/>
    </source>
</evidence>
<name>A0AAV2THT2_CALDB</name>
<comment type="subcellular location">
    <subcellularLocation>
        <location evidence="1">Membrane</location>
        <topology evidence="1">Multi-pass membrane protein</topology>
    </subcellularLocation>
</comment>
<feature type="transmembrane region" description="Helical" evidence="6">
    <location>
        <begin position="134"/>
        <end position="157"/>
    </location>
</feature>
<evidence type="ECO:0000313" key="9">
    <source>
        <dbReference type="Proteomes" id="UP001497525"/>
    </source>
</evidence>
<dbReference type="Proteomes" id="UP001497525">
    <property type="component" value="Unassembled WGS sequence"/>
</dbReference>
<evidence type="ECO:0000256" key="3">
    <source>
        <dbReference type="ARBA" id="ARBA00022989"/>
    </source>
</evidence>
<feature type="transmembrane region" description="Helical" evidence="6">
    <location>
        <begin position="105"/>
        <end position="128"/>
    </location>
</feature>
<dbReference type="EMBL" id="CAXLJL010000279">
    <property type="protein sequence ID" value="CAL5135978.1"/>
    <property type="molecule type" value="Genomic_DNA"/>
</dbReference>
<feature type="transmembrane region" description="Helical" evidence="6">
    <location>
        <begin position="70"/>
        <end position="93"/>
    </location>
</feature>